<dbReference type="RefSeq" id="WP_132541892.1">
    <property type="nucleotide sequence ID" value="NZ_SLWY01000009.1"/>
</dbReference>
<reference evidence="2 3" key="1">
    <citation type="submission" date="2019-03" db="EMBL/GenBank/DDBJ databases">
        <title>Genomic Encyclopedia of Type Strains, Phase IV (KMG-IV): sequencing the most valuable type-strain genomes for metagenomic binning, comparative biology and taxonomic classification.</title>
        <authorList>
            <person name="Goeker M."/>
        </authorList>
    </citation>
    <scope>NUCLEOTIDE SEQUENCE [LARGE SCALE GENOMIC DNA]</scope>
    <source>
        <strain evidence="2 3">DSM 25287</strain>
    </source>
</reference>
<dbReference type="AlphaFoldDB" id="A0A4R2LEE1"/>
<organism evidence="2 3">
    <name type="scientific">Plasticicumulans lactativorans</name>
    <dbReference type="NCBI Taxonomy" id="1133106"/>
    <lineage>
        <taxon>Bacteria</taxon>
        <taxon>Pseudomonadati</taxon>
        <taxon>Pseudomonadota</taxon>
        <taxon>Gammaproteobacteria</taxon>
        <taxon>Candidatus Competibacteraceae</taxon>
        <taxon>Plasticicumulans</taxon>
    </lineage>
</organism>
<protein>
    <submittedName>
        <fullName evidence="2">Cytochrome c oxidase cbb3-type subunit 4</fullName>
    </submittedName>
</protein>
<keyword evidence="3" id="KW-1185">Reference proteome</keyword>
<evidence type="ECO:0000313" key="3">
    <source>
        <dbReference type="Proteomes" id="UP000295765"/>
    </source>
</evidence>
<feature type="transmembrane region" description="Helical" evidence="1">
    <location>
        <begin position="6"/>
        <end position="27"/>
    </location>
</feature>
<evidence type="ECO:0000313" key="2">
    <source>
        <dbReference type="EMBL" id="TCO81241.1"/>
    </source>
</evidence>
<keyword evidence="1" id="KW-0812">Transmembrane</keyword>
<proteinExistence type="predicted"/>
<dbReference type="OrthoDB" id="6402501at2"/>
<dbReference type="Pfam" id="PF05545">
    <property type="entry name" value="FixQ"/>
    <property type="match status" value="1"/>
</dbReference>
<keyword evidence="1" id="KW-0472">Membrane</keyword>
<gene>
    <name evidence="2" type="ORF">EV699_10983</name>
</gene>
<comment type="caution">
    <text evidence="2">The sequence shown here is derived from an EMBL/GenBank/DDBJ whole genome shotgun (WGS) entry which is preliminary data.</text>
</comment>
<dbReference type="Proteomes" id="UP000295765">
    <property type="component" value="Unassembled WGS sequence"/>
</dbReference>
<sequence>MDLLTTIRSVFTVLMFVSFVGIVLWAWSARSRRRFDEAAALPFADEERARASSAAPRR</sequence>
<dbReference type="EMBL" id="SLWY01000009">
    <property type="protein sequence ID" value="TCO81241.1"/>
    <property type="molecule type" value="Genomic_DNA"/>
</dbReference>
<evidence type="ECO:0000256" key="1">
    <source>
        <dbReference type="SAM" id="Phobius"/>
    </source>
</evidence>
<dbReference type="CDD" id="cd01324">
    <property type="entry name" value="cbb3_Oxidase_CcoQ"/>
    <property type="match status" value="1"/>
</dbReference>
<name>A0A4R2LEE1_9GAMM</name>
<dbReference type="InterPro" id="IPR008621">
    <property type="entry name" value="Cbb3-typ_cyt_oxidase_comp"/>
</dbReference>
<keyword evidence="1" id="KW-1133">Transmembrane helix</keyword>
<accession>A0A4R2LEE1</accession>